<evidence type="ECO:0000313" key="4">
    <source>
        <dbReference type="Proteomes" id="UP001374579"/>
    </source>
</evidence>
<reference evidence="3 4" key="1">
    <citation type="submission" date="2024-02" db="EMBL/GenBank/DDBJ databases">
        <title>Chromosome-scale genome assembly of the rough periwinkle Littorina saxatilis.</title>
        <authorList>
            <person name="De Jode A."/>
            <person name="Faria R."/>
            <person name="Formenti G."/>
            <person name="Sims Y."/>
            <person name="Smith T.P."/>
            <person name="Tracey A."/>
            <person name="Wood J.M.D."/>
            <person name="Zagrodzka Z.B."/>
            <person name="Johannesson K."/>
            <person name="Butlin R.K."/>
            <person name="Leder E.H."/>
        </authorList>
    </citation>
    <scope>NUCLEOTIDE SEQUENCE [LARGE SCALE GENOMIC DNA]</scope>
    <source>
        <strain evidence="3">Snail1</strain>
        <tissue evidence="3">Muscle</tissue>
    </source>
</reference>
<accession>A0AAN9AMX1</accession>
<comment type="caution">
    <text evidence="3">The sequence shown here is derived from an EMBL/GenBank/DDBJ whole genome shotgun (WGS) entry which is preliminary data.</text>
</comment>
<evidence type="ECO:0000256" key="2">
    <source>
        <dbReference type="SAM" id="SignalP"/>
    </source>
</evidence>
<proteinExistence type="predicted"/>
<organism evidence="3 4">
    <name type="scientific">Littorina saxatilis</name>
    <dbReference type="NCBI Taxonomy" id="31220"/>
    <lineage>
        <taxon>Eukaryota</taxon>
        <taxon>Metazoa</taxon>
        <taxon>Spiralia</taxon>
        <taxon>Lophotrochozoa</taxon>
        <taxon>Mollusca</taxon>
        <taxon>Gastropoda</taxon>
        <taxon>Caenogastropoda</taxon>
        <taxon>Littorinimorpha</taxon>
        <taxon>Littorinoidea</taxon>
        <taxon>Littorinidae</taxon>
        <taxon>Littorina</taxon>
    </lineage>
</organism>
<evidence type="ECO:0000313" key="3">
    <source>
        <dbReference type="EMBL" id="KAK7089850.1"/>
    </source>
</evidence>
<dbReference type="EMBL" id="JBAMIC010000307">
    <property type="protein sequence ID" value="KAK7089850.1"/>
    <property type="molecule type" value="Genomic_DNA"/>
</dbReference>
<feature type="compositionally biased region" description="Basic and acidic residues" evidence="1">
    <location>
        <begin position="100"/>
        <end position="111"/>
    </location>
</feature>
<gene>
    <name evidence="3" type="ORF">V1264_024446</name>
</gene>
<feature type="chain" id="PRO_5042951426" evidence="2">
    <location>
        <begin position="28"/>
        <end position="121"/>
    </location>
</feature>
<evidence type="ECO:0000256" key="1">
    <source>
        <dbReference type="SAM" id="MobiDB-lite"/>
    </source>
</evidence>
<sequence>MATYTLHILSAFVLCLATLSLSTGSQSEDSNAQADSAPSRLASSSLAHILRRRSAELQAPPHIYASRLASYLRPSPSKRDPDGGYWIWMPAHGYMSVPRDEVVSSSGDKDSMGNLLRYGRK</sequence>
<dbReference type="Proteomes" id="UP001374579">
    <property type="component" value="Unassembled WGS sequence"/>
</dbReference>
<dbReference type="AlphaFoldDB" id="A0AAN9AMX1"/>
<feature type="signal peptide" evidence="2">
    <location>
        <begin position="1"/>
        <end position="27"/>
    </location>
</feature>
<keyword evidence="4" id="KW-1185">Reference proteome</keyword>
<name>A0AAN9AMX1_9CAEN</name>
<protein>
    <submittedName>
        <fullName evidence="3">Uncharacterized protein</fullName>
    </submittedName>
</protein>
<keyword evidence="2" id="KW-0732">Signal</keyword>
<feature type="region of interest" description="Disordered" evidence="1">
    <location>
        <begin position="100"/>
        <end position="121"/>
    </location>
</feature>